<dbReference type="Proteomes" id="UP000051461">
    <property type="component" value="Unassembled WGS sequence"/>
</dbReference>
<evidence type="ECO:0000313" key="2">
    <source>
        <dbReference type="Proteomes" id="UP000051461"/>
    </source>
</evidence>
<evidence type="ECO:0000313" key="1">
    <source>
        <dbReference type="EMBL" id="KRK40786.1"/>
    </source>
</evidence>
<dbReference type="STRING" id="1423726.FC07_GL002535"/>
<keyword evidence="2" id="KW-1185">Reference proteome</keyword>
<accession>A0A0R1HAQ0</accession>
<name>A0A0R1HAQ0_9LACO</name>
<dbReference type="AlphaFoldDB" id="A0A0R1HAQ0"/>
<reference evidence="1 2" key="1">
    <citation type="journal article" date="2015" name="Genome Announc.">
        <title>Expanding the biotechnology potential of lactobacilli through comparative genomics of 213 strains and associated genera.</title>
        <authorList>
            <person name="Sun Z."/>
            <person name="Harris H.M."/>
            <person name="McCann A."/>
            <person name="Guo C."/>
            <person name="Argimon S."/>
            <person name="Zhang W."/>
            <person name="Yang X."/>
            <person name="Jeffery I.B."/>
            <person name="Cooney J.C."/>
            <person name="Kagawa T.F."/>
            <person name="Liu W."/>
            <person name="Song Y."/>
            <person name="Salvetti E."/>
            <person name="Wrobel A."/>
            <person name="Rasinkangas P."/>
            <person name="Parkhill J."/>
            <person name="Rea M.C."/>
            <person name="O'Sullivan O."/>
            <person name="Ritari J."/>
            <person name="Douillard F.P."/>
            <person name="Paul Ross R."/>
            <person name="Yang R."/>
            <person name="Briner A.E."/>
            <person name="Felis G.E."/>
            <person name="de Vos W.M."/>
            <person name="Barrangou R."/>
            <person name="Klaenhammer T.R."/>
            <person name="Caufield P.W."/>
            <person name="Cui Y."/>
            <person name="Zhang H."/>
            <person name="O'Toole P.W."/>
        </authorList>
    </citation>
    <scope>NUCLEOTIDE SEQUENCE [LARGE SCALE GENOMIC DNA]</scope>
    <source>
        <strain evidence="1 2">DSM 20003</strain>
    </source>
</reference>
<dbReference type="PATRIC" id="fig|1423726.3.peg.2630"/>
<dbReference type="RefSeq" id="WP_057903221.1">
    <property type="nucleotide sequence ID" value="NZ_AZDA01000003.1"/>
</dbReference>
<gene>
    <name evidence="1" type="ORF">FC07_GL002535</name>
</gene>
<protein>
    <submittedName>
        <fullName evidence="1">Uncharacterized protein</fullName>
    </submittedName>
</protein>
<comment type="caution">
    <text evidence="1">The sequence shown here is derived from an EMBL/GenBank/DDBJ whole genome shotgun (WGS) entry which is preliminary data.</text>
</comment>
<proteinExistence type="predicted"/>
<dbReference type="EMBL" id="AZDA01000003">
    <property type="protein sequence ID" value="KRK40786.1"/>
    <property type="molecule type" value="Genomic_DNA"/>
</dbReference>
<sequence length="111" mass="12445">MLYYFDADTHLFFGAAENDKWAKPTDRKLAYTDVPLPNDYDLDARFEDGAWRQASGSEHYDWLGTQKPIVDPTPSPMQQMIMAQAADNVSLKQMVMAQAQQVALLTKGSAS</sequence>
<organism evidence="1 2">
    <name type="scientific">Loigolactobacillus bifermentans DSM 20003</name>
    <dbReference type="NCBI Taxonomy" id="1423726"/>
    <lineage>
        <taxon>Bacteria</taxon>
        <taxon>Bacillati</taxon>
        <taxon>Bacillota</taxon>
        <taxon>Bacilli</taxon>
        <taxon>Lactobacillales</taxon>
        <taxon>Lactobacillaceae</taxon>
        <taxon>Loigolactobacillus</taxon>
    </lineage>
</organism>